<dbReference type="InterPro" id="IPR002931">
    <property type="entry name" value="Transglutaminase-like"/>
</dbReference>
<name>A0A518CQ09_9PLAN</name>
<accession>A0A518CQ09</accession>
<feature type="transmembrane region" description="Helical" evidence="1">
    <location>
        <begin position="656"/>
        <end position="679"/>
    </location>
</feature>
<evidence type="ECO:0000259" key="2">
    <source>
        <dbReference type="SMART" id="SM00460"/>
    </source>
</evidence>
<feature type="transmembrane region" description="Helical" evidence="1">
    <location>
        <begin position="123"/>
        <end position="142"/>
    </location>
</feature>
<feature type="transmembrane region" description="Helical" evidence="1">
    <location>
        <begin position="97"/>
        <end position="117"/>
    </location>
</feature>
<dbReference type="InterPro" id="IPR038765">
    <property type="entry name" value="Papain-like_cys_pep_sf"/>
</dbReference>
<dbReference type="GO" id="GO:0003810">
    <property type="term" value="F:protein-glutamine gamma-glutamyltransferase activity"/>
    <property type="evidence" value="ECO:0007669"/>
    <property type="project" value="UniProtKB-EC"/>
</dbReference>
<dbReference type="Pfam" id="PF11992">
    <property type="entry name" value="TgpA_N"/>
    <property type="match status" value="1"/>
</dbReference>
<dbReference type="PANTHER" id="PTHR42736">
    <property type="entry name" value="PROTEIN-GLUTAMINE GAMMA-GLUTAMYLTRANSFERASE"/>
    <property type="match status" value="1"/>
</dbReference>
<dbReference type="Proteomes" id="UP000317178">
    <property type="component" value="Chromosome"/>
</dbReference>
<evidence type="ECO:0000313" key="3">
    <source>
        <dbReference type="EMBL" id="QDU81298.1"/>
    </source>
</evidence>
<reference evidence="3 4" key="1">
    <citation type="submission" date="2019-02" db="EMBL/GenBank/DDBJ databases">
        <title>Deep-cultivation of Planctomycetes and their phenomic and genomic characterization uncovers novel biology.</title>
        <authorList>
            <person name="Wiegand S."/>
            <person name="Jogler M."/>
            <person name="Boedeker C."/>
            <person name="Pinto D."/>
            <person name="Vollmers J."/>
            <person name="Rivas-Marin E."/>
            <person name="Kohn T."/>
            <person name="Peeters S.H."/>
            <person name="Heuer A."/>
            <person name="Rast P."/>
            <person name="Oberbeckmann S."/>
            <person name="Bunk B."/>
            <person name="Jeske O."/>
            <person name="Meyerdierks A."/>
            <person name="Storesund J.E."/>
            <person name="Kallscheuer N."/>
            <person name="Luecker S."/>
            <person name="Lage O.M."/>
            <person name="Pohl T."/>
            <person name="Merkel B.J."/>
            <person name="Hornburger P."/>
            <person name="Mueller R.-W."/>
            <person name="Bruemmer F."/>
            <person name="Labrenz M."/>
            <person name="Spormann A.M."/>
            <person name="Op den Camp H."/>
            <person name="Overmann J."/>
            <person name="Amann R."/>
            <person name="Jetten M.S.M."/>
            <person name="Mascher T."/>
            <person name="Medema M.H."/>
            <person name="Devos D.P."/>
            <person name="Kaster A.-K."/>
            <person name="Ovreas L."/>
            <person name="Rohde M."/>
            <person name="Galperin M.Y."/>
            <person name="Jogler C."/>
        </authorList>
    </citation>
    <scope>NUCLEOTIDE SEQUENCE [LARGE SCALE GENOMIC DNA]</scope>
    <source>
        <strain evidence="3 4">Pla110</strain>
    </source>
</reference>
<proteinExistence type="predicted"/>
<keyword evidence="1" id="KW-0812">Transmembrane</keyword>
<dbReference type="KEGG" id="plon:Pla110_30390"/>
<sequence>MLCVAQNSIFPQGILLVLVPLAYYLSERRRILILPTWAANTLGVIAFLFASLEFQGIVVPFGGLGQQYFEDFQIRAGTNLIVYLSCIVLFMEKRTSYYWGILIFGVLLVALGCIFTKSTEYSLLLLVFMISGLWTLFNFMIYEAQLQHYELSFSGLHGLTHPSTTVKPELPASRFQQPSTIKGTIKFEEGSSWFTRSLLFGFLMMCILTFFVAIFFYIFIPRTWIGDFAKNLNTPQNQRLKTGFNDNVKLGRMGSLLSSSELVMEFDLEDENGKEVDLYEYIGQLGYDVPYFRGNVLTLYENETWKVARPDMLRADFRAWNLTKYVKQNIRMVSAPTGHLFAIYPASQFDTMLEINRVPNFNFESNLWSLDQGFSDEFNLEVTLFPVKEIREFLHTDFERPFIWQLKPNINELKEITRRESLAVPPGLEELQKVARDISIKSLERQGIASPAETLLSNTHPEVRLKVVDDLTEYLKSEKNFTYSTELSITDPAVDPVVDFLINTKRGHCEYFASALTLMCRSVGIPARLVTGFKGASKNNFNNMYSVQQKDAHAWVEVHVPSATMQRWYVFDPTPGERELNRDSSDRSGTTFADIKDAISSFWRTYVVNFTAQQQFNTVIKPIAEKVTELWQLLKERGIWELIKEVASTLLDPSYWFSRFGLMVFGVITIVVILARRYLRPILERIRRLWSKETENGFRRRQTVYFNERFKQICKKRGLVKSNNQTDQEFAKHVQEFWNAYLAPHGLQNFPSQLTNWYYQIRFGNRQPTTAELEPLNSMLELFEQEVKKIPQQSLRGTS</sequence>
<evidence type="ECO:0000256" key="1">
    <source>
        <dbReference type="SAM" id="Phobius"/>
    </source>
</evidence>
<organism evidence="3 4">
    <name type="scientific">Polystyrenella longa</name>
    <dbReference type="NCBI Taxonomy" id="2528007"/>
    <lineage>
        <taxon>Bacteria</taxon>
        <taxon>Pseudomonadati</taxon>
        <taxon>Planctomycetota</taxon>
        <taxon>Planctomycetia</taxon>
        <taxon>Planctomycetales</taxon>
        <taxon>Planctomycetaceae</taxon>
        <taxon>Polystyrenella</taxon>
    </lineage>
</organism>
<keyword evidence="1" id="KW-1133">Transmembrane helix</keyword>
<dbReference type="PANTHER" id="PTHR42736:SF1">
    <property type="entry name" value="PROTEIN-GLUTAMINE GAMMA-GLUTAMYLTRANSFERASE"/>
    <property type="match status" value="1"/>
</dbReference>
<feature type="transmembrane region" description="Helical" evidence="1">
    <location>
        <begin position="198"/>
        <end position="220"/>
    </location>
</feature>
<dbReference type="SMART" id="SM00460">
    <property type="entry name" value="TGc"/>
    <property type="match status" value="1"/>
</dbReference>
<dbReference type="EC" id="2.3.2.13" evidence="3"/>
<feature type="transmembrane region" description="Helical" evidence="1">
    <location>
        <begin position="32"/>
        <end position="52"/>
    </location>
</feature>
<protein>
    <submittedName>
        <fullName evidence="3">Protein-glutamine gamma-glutamyltransferase</fullName>
        <ecNumber evidence="3">2.3.2.13</ecNumber>
    </submittedName>
</protein>
<dbReference type="AlphaFoldDB" id="A0A518CQ09"/>
<dbReference type="InterPro" id="IPR021878">
    <property type="entry name" value="TgpA_N"/>
</dbReference>
<keyword evidence="3" id="KW-0808">Transferase</keyword>
<evidence type="ECO:0000313" key="4">
    <source>
        <dbReference type="Proteomes" id="UP000317178"/>
    </source>
</evidence>
<keyword evidence="4" id="KW-1185">Reference proteome</keyword>
<feature type="domain" description="Transglutaminase-like" evidence="2">
    <location>
        <begin position="501"/>
        <end position="575"/>
    </location>
</feature>
<feature type="transmembrane region" description="Helical" evidence="1">
    <location>
        <begin position="6"/>
        <end position="25"/>
    </location>
</feature>
<dbReference type="SUPFAM" id="SSF54001">
    <property type="entry name" value="Cysteine proteinases"/>
    <property type="match status" value="1"/>
</dbReference>
<dbReference type="Gene3D" id="3.10.620.30">
    <property type="match status" value="1"/>
</dbReference>
<keyword evidence="3" id="KW-0012">Acyltransferase</keyword>
<dbReference type="Pfam" id="PF01841">
    <property type="entry name" value="Transglut_core"/>
    <property type="match status" value="1"/>
</dbReference>
<dbReference type="InterPro" id="IPR052901">
    <property type="entry name" value="Bact_TGase-like"/>
</dbReference>
<gene>
    <name evidence="3" type="primary">tgpA_1</name>
    <name evidence="3" type="ORF">Pla110_30390</name>
</gene>
<feature type="transmembrane region" description="Helical" evidence="1">
    <location>
        <begin position="72"/>
        <end position="90"/>
    </location>
</feature>
<dbReference type="EMBL" id="CP036281">
    <property type="protein sequence ID" value="QDU81298.1"/>
    <property type="molecule type" value="Genomic_DNA"/>
</dbReference>
<keyword evidence="1" id="KW-0472">Membrane</keyword>